<accession>B3G2K8</accession>
<proteinExistence type="predicted"/>
<dbReference type="InterPro" id="IPR023296">
    <property type="entry name" value="Glyco_hydro_beta-prop_sf"/>
</dbReference>
<dbReference type="PATRIC" id="fig|287.1484.peg.4590"/>
<dbReference type="Pfam" id="PF24793">
    <property type="entry name" value="GINT1_N"/>
    <property type="match status" value="1"/>
</dbReference>
<dbReference type="RefSeq" id="WP_016852508.1">
    <property type="nucleotide sequence ID" value="NZ_BAABSN010000005.1"/>
</dbReference>
<reference evidence="2" key="1">
    <citation type="journal article" date="2008" name="Genomics">
        <title>Large-insert genome analysis technology detects structural variation in Pseudomonas aeruginosa clinical strains from cystic fibrosis patients.</title>
        <authorList>
            <person name="Hayden H.S."/>
            <person name="Gillett W."/>
            <person name="Saenphimmachak C."/>
            <person name="Lim R."/>
            <person name="Zhou Y."/>
            <person name="Jacobs M.A."/>
            <person name="Chang J."/>
            <person name="Rohmer L."/>
            <person name="D'Argenio D.A."/>
            <person name="Palmieri A."/>
            <person name="Levy R."/>
            <person name="Haugen E."/>
            <person name="Wong G.K."/>
            <person name="Brittnacher M.J."/>
            <person name="Burns J.L."/>
            <person name="Miller S.I."/>
            <person name="Olson M.V."/>
            <person name="Kaul R."/>
        </authorList>
    </citation>
    <scope>NUCLEOTIDE SEQUENCE</scope>
    <source>
        <strain evidence="2">PACS171b</strain>
    </source>
</reference>
<evidence type="ECO:0000313" key="2">
    <source>
        <dbReference type="EMBL" id="ACD39270.1"/>
    </source>
</evidence>
<protein>
    <recommendedName>
        <fullName evidence="1">Glucosamine inositolphosphorylceramide transferase 1 N-terminal domain-containing protein</fullName>
    </recommendedName>
</protein>
<sequence length="525" mass="59274">MKIKAALIVDDLSLSEWQKRAIEDSSEYLDIQLVLSCRNSATKKSVIKHCGYYFLNILSLKNDMTRRVQLDSRGSEVIHFDSDYEGAWQRIPEDVCARILDKGIKLVIKFGMSLLRIDGGLQRLDILSYHHGDPEYYRGRPAGFYEIYENADSVGIIVQKLSNKLDAGEVLVRGYSKVHHHSYKKTSRNFYLNSVVLLRKALVNYSRGEQVVLEKLGKNYRLPSNFTVFKFFCKTIFRGLARLSYGAFFEKKWNVVALPYNDIPSLQELSVSAGKIPKVEKGYTFYADPFFSADGKLIRLEALNASNGLGEIIELKAQSLDFSRVILKGNHFSYPYSFEASGVEYLIPEVASHSAPCLLPPPFALESKKLFQGMEGERILDGTLFEHGGRYYLFCGQAVSGSDNLYLYVGESLEGPYTSHPCNPVVMNPGSARMGGRIFKEGGKLYRFGQNNSYGYGSSLAVNEIEVLDPEHYSEKRVANLAFQDARGPHTIDIHGQTMILDFYQDRFSLLAGYRRLVARLLSKG</sequence>
<dbReference type="Proteomes" id="UP000194857">
    <property type="component" value="Unassembled WGS sequence"/>
</dbReference>
<reference evidence="3 4" key="2">
    <citation type="submission" date="2017-05" db="EMBL/GenBank/DDBJ databases">
        <authorList>
            <person name="Song R."/>
            <person name="Chenine A.L."/>
            <person name="Ruprecht R.M."/>
        </authorList>
    </citation>
    <scope>NUCLEOTIDE SEQUENCE [LARGE SCALE GENOMIC DNA]</scope>
    <source>
        <strain evidence="3 4">S567_C10_BS</strain>
    </source>
</reference>
<feature type="domain" description="Glucosamine inositolphosphorylceramide transferase 1 N-terminal" evidence="1">
    <location>
        <begin position="326"/>
        <end position="482"/>
    </location>
</feature>
<dbReference type="Gene3D" id="3.40.50.170">
    <property type="entry name" value="Formyl transferase, N-terminal domain"/>
    <property type="match status" value="1"/>
</dbReference>
<gene>
    <name evidence="3" type="ORF">CAZ10_17555</name>
    <name evidence="2" type="ORF">PACL_0482</name>
</gene>
<evidence type="ECO:0000259" key="1">
    <source>
        <dbReference type="Pfam" id="PF24793"/>
    </source>
</evidence>
<dbReference type="InterPro" id="IPR056442">
    <property type="entry name" value="GINT1_N"/>
</dbReference>
<dbReference type="SUPFAM" id="SSF75005">
    <property type="entry name" value="Arabinanase/levansucrase/invertase"/>
    <property type="match status" value="1"/>
</dbReference>
<organism evidence="2">
    <name type="scientific">Pseudomonas aeruginosa</name>
    <dbReference type="NCBI Taxonomy" id="287"/>
    <lineage>
        <taxon>Bacteria</taxon>
        <taxon>Pseudomonadati</taxon>
        <taxon>Pseudomonadota</taxon>
        <taxon>Gammaproteobacteria</taxon>
        <taxon>Pseudomonadales</taxon>
        <taxon>Pseudomonadaceae</taxon>
        <taxon>Pseudomonas</taxon>
    </lineage>
</organism>
<dbReference type="InterPro" id="IPR036477">
    <property type="entry name" value="Formyl_transf_N_sf"/>
</dbReference>
<dbReference type="Gene3D" id="2.115.10.20">
    <property type="entry name" value="Glycosyl hydrolase domain, family 43"/>
    <property type="match status" value="1"/>
</dbReference>
<dbReference type="SUPFAM" id="SSF53328">
    <property type="entry name" value="Formyltransferase"/>
    <property type="match status" value="1"/>
</dbReference>
<dbReference type="EMBL" id="EU595752">
    <property type="protein sequence ID" value="ACD39270.1"/>
    <property type="molecule type" value="Genomic_DNA"/>
</dbReference>
<evidence type="ECO:0000313" key="4">
    <source>
        <dbReference type="Proteomes" id="UP000194857"/>
    </source>
</evidence>
<dbReference type="EMBL" id="NFFZ01000008">
    <property type="protein sequence ID" value="OTI60886.1"/>
    <property type="molecule type" value="Genomic_DNA"/>
</dbReference>
<dbReference type="eggNOG" id="COG0223">
    <property type="taxonomic scope" value="Bacteria"/>
</dbReference>
<dbReference type="AlphaFoldDB" id="B3G2K8"/>
<accession>A0A1S1BSP5</accession>
<evidence type="ECO:0000313" key="3">
    <source>
        <dbReference type="EMBL" id="OTI60886.1"/>
    </source>
</evidence>
<name>B3G2K8_PSEAI</name>